<dbReference type="AlphaFoldDB" id="A0A2H6KCI4"/>
<feature type="region of interest" description="Disordered" evidence="1">
    <location>
        <begin position="1"/>
        <end position="20"/>
    </location>
</feature>
<evidence type="ECO:0000313" key="3">
    <source>
        <dbReference type="Proteomes" id="UP000236319"/>
    </source>
</evidence>
<dbReference type="RefSeq" id="XP_028866912.1">
    <property type="nucleotide sequence ID" value="XM_029011079.1"/>
</dbReference>
<keyword evidence="3" id="KW-1185">Reference proteome</keyword>
<comment type="caution">
    <text evidence="2">The sequence shown here is derived from an EMBL/GenBank/DDBJ whole genome shotgun (WGS) entry which is preliminary data.</text>
</comment>
<dbReference type="Proteomes" id="UP000236319">
    <property type="component" value="Unassembled WGS sequence"/>
</dbReference>
<evidence type="ECO:0000256" key="1">
    <source>
        <dbReference type="SAM" id="MobiDB-lite"/>
    </source>
</evidence>
<reference evidence="2 3" key="1">
    <citation type="journal article" date="2017" name="BMC Genomics">
        <title>Whole-genome assembly of Babesia ovata and comparative genomics between closely related pathogens.</title>
        <authorList>
            <person name="Yamagishi J."/>
            <person name="Asada M."/>
            <person name="Hakimi H."/>
            <person name="Tanaka T.Q."/>
            <person name="Sugimoto C."/>
            <person name="Kawazu S."/>
        </authorList>
    </citation>
    <scope>NUCLEOTIDE SEQUENCE [LARGE SCALE GENOMIC DNA]</scope>
    <source>
        <strain evidence="2 3">Miyake</strain>
    </source>
</reference>
<dbReference type="VEuPathDB" id="PiroplasmaDB:BOVATA_021620"/>
<feature type="region of interest" description="Disordered" evidence="1">
    <location>
        <begin position="254"/>
        <end position="279"/>
    </location>
</feature>
<feature type="compositionally biased region" description="Low complexity" evidence="1">
    <location>
        <begin position="442"/>
        <end position="453"/>
    </location>
</feature>
<evidence type="ECO:0000313" key="2">
    <source>
        <dbReference type="EMBL" id="GBE60669.1"/>
    </source>
</evidence>
<proteinExistence type="predicted"/>
<feature type="compositionally biased region" description="Low complexity" evidence="1">
    <location>
        <begin position="1"/>
        <end position="13"/>
    </location>
</feature>
<sequence length="536" mass="57544">MSDSTSICSPSSSAKTTPVRIDGAGSLAAAVLSQPRSAAGPQDIDNAHGGGIPSPPSHPSSASPPLSTIKVEDEKAADLSPGLGERAAALTSTSGLRERPRRSARPKQLLLDGSATTVAVEPRKKRAKRKVMVKQESTEVPVPPIRKPALVDTAVPFWLTTPKDVKDIANYVKTICSRISNIEKTMKRFESERQGLLNALYQLNMRQIQESFPSAWNAAEGDNLNAARPKDPEQTRPDGVELDVGATALDVNGPRVKRSSSVGEGAIRPDTESISTKENECSSDSVANVCKDDTCRGDTKGEPTVAKIAPEQTASPQAKPGDSTISQSGAHRYTPDVIEIVDDGDVEDKTSRAEQAGPPGAPCKGSVDVDSESSFTDFSQRIMQRVGSSTHAHDDELEFIGESQLDRNVANYNADNFMESNVLSDFRMWTSCWLKSNEKSEAPSPSRAAMRSAGNHRSNRSEGSLSPGSEGRGTRVDHASAEPQGDPLDRFWNLDFRAISQPNMLKWARLFGIKVGVCTGWSCVHSATCPHATSLR</sequence>
<feature type="region of interest" description="Disordered" evidence="1">
    <location>
        <begin position="438"/>
        <end position="484"/>
    </location>
</feature>
<feature type="region of interest" description="Disordered" evidence="1">
    <location>
        <begin position="311"/>
        <end position="332"/>
    </location>
</feature>
<accession>A0A2H6KCI4</accession>
<dbReference type="EMBL" id="BDSA01000002">
    <property type="protein sequence ID" value="GBE60669.1"/>
    <property type="molecule type" value="Genomic_DNA"/>
</dbReference>
<feature type="compositionally biased region" description="Basic and acidic residues" evidence="1">
    <location>
        <begin position="267"/>
        <end position="279"/>
    </location>
</feature>
<name>A0A2H6KCI4_9APIC</name>
<feature type="region of interest" description="Disordered" evidence="1">
    <location>
        <begin position="348"/>
        <end position="371"/>
    </location>
</feature>
<protein>
    <submittedName>
        <fullName evidence="2">Uncharacterized protein</fullName>
    </submittedName>
</protein>
<organism evidence="2 3">
    <name type="scientific">Babesia ovata</name>
    <dbReference type="NCBI Taxonomy" id="189622"/>
    <lineage>
        <taxon>Eukaryota</taxon>
        <taxon>Sar</taxon>
        <taxon>Alveolata</taxon>
        <taxon>Apicomplexa</taxon>
        <taxon>Aconoidasida</taxon>
        <taxon>Piroplasmida</taxon>
        <taxon>Babesiidae</taxon>
        <taxon>Babesia</taxon>
    </lineage>
</organism>
<gene>
    <name evidence="2" type="ORF">BOVATA_021620</name>
</gene>
<dbReference type="OrthoDB" id="366111at2759"/>
<dbReference type="GeneID" id="39874439"/>
<feature type="region of interest" description="Disordered" evidence="1">
    <location>
        <begin position="32"/>
        <end position="107"/>
    </location>
</feature>